<dbReference type="RefSeq" id="WP_190202333.1">
    <property type="nucleotide sequence ID" value="NZ_BNBI01000001.1"/>
</dbReference>
<dbReference type="Proteomes" id="UP000630718">
    <property type="component" value="Unassembled WGS sequence"/>
</dbReference>
<dbReference type="EMBL" id="BNBI01000001">
    <property type="protein sequence ID" value="GHE84451.1"/>
    <property type="molecule type" value="Genomic_DNA"/>
</dbReference>
<evidence type="ECO:0000256" key="1">
    <source>
        <dbReference type="SAM" id="Phobius"/>
    </source>
</evidence>
<keyword evidence="3" id="KW-1185">Reference proteome</keyword>
<evidence type="ECO:0000313" key="2">
    <source>
        <dbReference type="EMBL" id="GHE84451.1"/>
    </source>
</evidence>
<gene>
    <name evidence="2" type="ORF">GCM10018772_04240</name>
</gene>
<dbReference type="AlphaFoldDB" id="A0A919A2H8"/>
<keyword evidence="1" id="KW-0472">Membrane</keyword>
<evidence type="ECO:0008006" key="4">
    <source>
        <dbReference type="Google" id="ProtNLM"/>
    </source>
</evidence>
<dbReference type="SUPFAM" id="SSF53822">
    <property type="entry name" value="Periplasmic binding protein-like I"/>
    <property type="match status" value="1"/>
</dbReference>
<proteinExistence type="predicted"/>
<keyword evidence="1" id="KW-1133">Transmembrane helix</keyword>
<feature type="transmembrane region" description="Helical" evidence="1">
    <location>
        <begin position="17"/>
        <end position="35"/>
    </location>
</feature>
<comment type="caution">
    <text evidence="2">The sequence shown here is derived from an EMBL/GenBank/DDBJ whole genome shotgun (WGS) entry which is preliminary data.</text>
</comment>
<sequence length="546" mass="58606">MPGWIPGWRRLPRWGRILYALAGVAVLVAAGLYGVPALTRPDTCHDGIEKIGGECVGVDGTGYDFGTPEIGPVARAIAAENDRIADQPHVTVAMMLPLQSDTPGLRRQMRSDLQGAYLGQRQANSGEGQVPKIRLVLANPGRNYGHQHDVVSTLLDMAESDQDKLRAVTGFNLTLDATRQAVARLTEGGVPVLASRISGDGIANVDGEKQRFPGLARIIPTNGEAAKALANFNGERGRRNARTVLVYDNRRDAYVESLARAFRGIEETGAAGPADMPFESPGIDEAGSTGSQFEQIANNICGSKADTVYFAGRTLHLRIFALTLARQTCADRHFTLVSGSDAASLRQTMSERDWAQLSGGENGAAKVTVQYAAPAHPDAWDTELAAWTKRWQASHDREPTDAERPQYLTEPKAALETLQNLIRSERQAGTDLGSTPDLEDSRTMLVHDGLVTIGTALHEVQGNDAERAPGLADVRQEWSKLQSVHRVRGTSGLICLTSGGNPYDKPVAVVELNPGRGARGTLRFVGLGWSTGKAQPKNCVIPSGTS</sequence>
<name>A0A919A2H8_9ACTN</name>
<keyword evidence="1" id="KW-0812">Transmembrane</keyword>
<protein>
    <recommendedName>
        <fullName evidence="4">Amino acid ABC transporter substrate-binding protein</fullName>
    </recommendedName>
</protein>
<evidence type="ECO:0000313" key="3">
    <source>
        <dbReference type="Proteomes" id="UP000630718"/>
    </source>
</evidence>
<reference evidence="2" key="1">
    <citation type="journal article" date="2014" name="Int. J. Syst. Evol. Microbiol.">
        <title>Complete genome sequence of Corynebacterium casei LMG S-19264T (=DSM 44701T), isolated from a smear-ripened cheese.</title>
        <authorList>
            <consortium name="US DOE Joint Genome Institute (JGI-PGF)"/>
            <person name="Walter F."/>
            <person name="Albersmeier A."/>
            <person name="Kalinowski J."/>
            <person name="Ruckert C."/>
        </authorList>
    </citation>
    <scope>NUCLEOTIDE SEQUENCE</scope>
    <source>
        <strain evidence="2">JCM 4477</strain>
    </source>
</reference>
<accession>A0A919A2H8</accession>
<dbReference type="InterPro" id="IPR028082">
    <property type="entry name" value="Peripla_BP_I"/>
</dbReference>
<organism evidence="2 3">
    <name type="scientific">Streptomyces fumanus</name>
    <dbReference type="NCBI Taxonomy" id="67302"/>
    <lineage>
        <taxon>Bacteria</taxon>
        <taxon>Bacillati</taxon>
        <taxon>Actinomycetota</taxon>
        <taxon>Actinomycetes</taxon>
        <taxon>Kitasatosporales</taxon>
        <taxon>Streptomycetaceae</taxon>
        <taxon>Streptomyces</taxon>
    </lineage>
</organism>
<reference evidence="2" key="2">
    <citation type="submission" date="2020-09" db="EMBL/GenBank/DDBJ databases">
        <authorList>
            <person name="Sun Q."/>
            <person name="Ohkuma M."/>
        </authorList>
    </citation>
    <scope>NUCLEOTIDE SEQUENCE</scope>
    <source>
        <strain evidence="2">JCM 4477</strain>
    </source>
</reference>
<dbReference type="Gene3D" id="3.40.50.2300">
    <property type="match status" value="2"/>
</dbReference>